<keyword evidence="4" id="KW-1185">Reference proteome</keyword>
<evidence type="ECO:0000313" key="4">
    <source>
        <dbReference type="Proteomes" id="UP000283479"/>
    </source>
</evidence>
<accession>A0A438APN4</accession>
<evidence type="ECO:0000256" key="2">
    <source>
        <dbReference type="SAM" id="Phobius"/>
    </source>
</evidence>
<keyword evidence="2" id="KW-0812">Transmembrane</keyword>
<protein>
    <recommendedName>
        <fullName evidence="5">DUF4232 domain-containing protein</fullName>
    </recommendedName>
</protein>
<evidence type="ECO:0008006" key="5">
    <source>
        <dbReference type="Google" id="ProtNLM"/>
    </source>
</evidence>
<name>A0A438APN4_9NOCA</name>
<sequence>MFQPTGPLPPEVYWRRRLVALGVLVVVIALIVWIISAVTGGGSSEPAAAADTAEPTEASTPTESSDATEASEAAAPEPIDAAPVYCEDQSLAIKATPDLPQYSVGQEPSFTIAITNIGTAKCERDLGSGLQQVLVYTLDGNERLWSNTDCYPYGEPGVEVLEPGGQRFFTIRWSGTTSDPGCLTTRNQVQPGAYTLVAQLGELRSSPEPFNLV</sequence>
<gene>
    <name evidence="3" type="ORF">EGT50_14595</name>
</gene>
<feature type="transmembrane region" description="Helical" evidence="2">
    <location>
        <begin position="18"/>
        <end position="38"/>
    </location>
</feature>
<proteinExistence type="predicted"/>
<comment type="caution">
    <text evidence="3">The sequence shown here is derived from an EMBL/GenBank/DDBJ whole genome shotgun (WGS) entry which is preliminary data.</text>
</comment>
<dbReference type="EMBL" id="RKLO01000006">
    <property type="protein sequence ID" value="RVW00577.1"/>
    <property type="molecule type" value="Genomic_DNA"/>
</dbReference>
<evidence type="ECO:0000256" key="1">
    <source>
        <dbReference type="SAM" id="MobiDB-lite"/>
    </source>
</evidence>
<feature type="region of interest" description="Disordered" evidence="1">
    <location>
        <begin position="42"/>
        <end position="78"/>
    </location>
</feature>
<dbReference type="RefSeq" id="WP_127955371.1">
    <property type="nucleotide sequence ID" value="NZ_RKLO01000006.1"/>
</dbReference>
<dbReference type="AlphaFoldDB" id="A0A438APN4"/>
<keyword evidence="2" id="KW-1133">Transmembrane helix</keyword>
<evidence type="ECO:0000313" key="3">
    <source>
        <dbReference type="EMBL" id="RVW00577.1"/>
    </source>
</evidence>
<keyword evidence="2" id="KW-0472">Membrane</keyword>
<dbReference type="OrthoDB" id="5189092at2"/>
<dbReference type="Proteomes" id="UP000283479">
    <property type="component" value="Unassembled WGS sequence"/>
</dbReference>
<organism evidence="3 4">
    <name type="scientific">Rhodococcus xishaensis</name>
    <dbReference type="NCBI Taxonomy" id="2487364"/>
    <lineage>
        <taxon>Bacteria</taxon>
        <taxon>Bacillati</taxon>
        <taxon>Actinomycetota</taxon>
        <taxon>Actinomycetes</taxon>
        <taxon>Mycobacteriales</taxon>
        <taxon>Nocardiaceae</taxon>
        <taxon>Rhodococcus</taxon>
    </lineage>
</organism>
<reference evidence="3 4" key="1">
    <citation type="submission" date="2018-11" db="EMBL/GenBank/DDBJ databases">
        <title>Rhodococcus spongicola sp. nov. and Rhodococcus xishaensis sp. nov. from marine sponges.</title>
        <authorList>
            <person name="Li L."/>
            <person name="Lin H.W."/>
        </authorList>
    </citation>
    <scope>NUCLEOTIDE SEQUENCE [LARGE SCALE GENOMIC DNA]</scope>
    <source>
        <strain evidence="3 4">LHW51113</strain>
    </source>
</reference>